<gene>
    <name evidence="2" type="ORF">AGR3A_Cc280048</name>
</gene>
<accession>A0A1S7PQ33</accession>
<evidence type="ECO:0000256" key="1">
    <source>
        <dbReference type="SAM" id="MobiDB-lite"/>
    </source>
</evidence>
<evidence type="ECO:0000313" key="2">
    <source>
        <dbReference type="EMBL" id="CUX24524.1"/>
    </source>
</evidence>
<keyword evidence="3" id="KW-1185">Reference proteome</keyword>
<evidence type="ECO:0000313" key="3">
    <source>
        <dbReference type="Proteomes" id="UP000191988"/>
    </source>
</evidence>
<dbReference type="Proteomes" id="UP000191988">
    <property type="component" value="Unassembled WGS sequence"/>
</dbReference>
<dbReference type="AlphaFoldDB" id="A0A1S7PQ33"/>
<feature type="region of interest" description="Disordered" evidence="1">
    <location>
        <begin position="1"/>
        <end position="20"/>
    </location>
</feature>
<dbReference type="EMBL" id="FBWK01000021">
    <property type="protein sequence ID" value="CUX24524.1"/>
    <property type="molecule type" value="Genomic_DNA"/>
</dbReference>
<name>A0A1S7PQ33_9HYPH</name>
<sequence length="92" mass="9778">MITLRNGQVAAGRRSPDGGLWPDTASAMVRSDCVTLPAPALIASGGDLPECLFHASLFSSICSLARPENTAGTLVRHTTTQHRLAKHSIRLK</sequence>
<reference evidence="3" key="1">
    <citation type="submission" date="2016-01" db="EMBL/GenBank/DDBJ databases">
        <authorList>
            <person name="Regsiter A."/>
            <person name="william w."/>
        </authorList>
    </citation>
    <scope>NUCLEOTIDE SEQUENCE [LARGE SCALE GENOMIC DNA]</scope>
    <source>
        <strain evidence="3">CFBP 6623</strain>
    </source>
</reference>
<protein>
    <submittedName>
        <fullName evidence="2">Uncharacterized protein</fullName>
    </submittedName>
</protein>
<organism evidence="2 3">
    <name type="scientific">Agrobacterium tomkonis CFBP 6623</name>
    <dbReference type="NCBI Taxonomy" id="1183432"/>
    <lineage>
        <taxon>Bacteria</taxon>
        <taxon>Pseudomonadati</taxon>
        <taxon>Pseudomonadota</taxon>
        <taxon>Alphaproteobacteria</taxon>
        <taxon>Hyphomicrobiales</taxon>
        <taxon>Rhizobiaceae</taxon>
        <taxon>Rhizobium/Agrobacterium group</taxon>
        <taxon>Agrobacterium</taxon>
        <taxon>Agrobacterium tumefaciens complex</taxon>
    </lineage>
</organism>
<proteinExistence type="predicted"/>
<dbReference type="STRING" id="1183432.AGR3A_Cc280048"/>